<dbReference type="Proteomes" id="UP000549066">
    <property type="component" value="Unassembled WGS sequence"/>
</dbReference>
<proteinExistence type="predicted"/>
<accession>A0A852WPC0</accession>
<dbReference type="AlphaFoldDB" id="A0A852WPC0"/>
<name>A0A852WPC0_9MICO</name>
<comment type="caution">
    <text evidence="1">The sequence shown here is derived from an EMBL/GenBank/DDBJ whole genome shotgun (WGS) entry which is preliminary data.</text>
</comment>
<dbReference type="RefSeq" id="WP_179550199.1">
    <property type="nucleotide sequence ID" value="NZ_JACCFI010000001.1"/>
</dbReference>
<evidence type="ECO:0008006" key="3">
    <source>
        <dbReference type="Google" id="ProtNLM"/>
    </source>
</evidence>
<evidence type="ECO:0000313" key="1">
    <source>
        <dbReference type="EMBL" id="NYG20012.1"/>
    </source>
</evidence>
<evidence type="ECO:0000313" key="2">
    <source>
        <dbReference type="Proteomes" id="UP000549066"/>
    </source>
</evidence>
<organism evidence="1 2">
    <name type="scientific">Agromyces hippuratus</name>
    <dbReference type="NCBI Taxonomy" id="286438"/>
    <lineage>
        <taxon>Bacteria</taxon>
        <taxon>Bacillati</taxon>
        <taxon>Actinomycetota</taxon>
        <taxon>Actinomycetes</taxon>
        <taxon>Micrococcales</taxon>
        <taxon>Microbacteriaceae</taxon>
        <taxon>Agromyces</taxon>
    </lineage>
</organism>
<reference evidence="1 2" key="1">
    <citation type="submission" date="2020-07" db="EMBL/GenBank/DDBJ databases">
        <title>Sequencing the genomes of 1000 actinobacteria strains.</title>
        <authorList>
            <person name="Klenk H.-P."/>
        </authorList>
    </citation>
    <scope>NUCLEOTIDE SEQUENCE [LARGE SCALE GENOMIC DNA]</scope>
    <source>
        <strain evidence="1 2">DSM 8598</strain>
    </source>
</reference>
<protein>
    <recommendedName>
        <fullName evidence="3">Thioredoxin family protein</fullName>
    </recommendedName>
</protein>
<sequence>MRAEVLHIEECPSWEDAGRGLRSALDATGHRDVAITFTLIASAADATRLPFAGSPTILIDGQDLFPSDGRTTDLACRVYLTPKGLAGRPTQEQIESALIAHG</sequence>
<gene>
    <name evidence="1" type="ORF">BJY17_000759</name>
</gene>
<keyword evidence="2" id="KW-1185">Reference proteome</keyword>
<dbReference type="EMBL" id="JACCFI010000001">
    <property type="protein sequence ID" value="NYG20012.1"/>
    <property type="molecule type" value="Genomic_DNA"/>
</dbReference>